<evidence type="ECO:0000313" key="11">
    <source>
        <dbReference type="Proteomes" id="UP000433483"/>
    </source>
</evidence>
<evidence type="ECO:0000313" key="9">
    <source>
        <dbReference type="EMBL" id="KAE9354209.1"/>
    </source>
</evidence>
<evidence type="ECO:0000313" key="14">
    <source>
        <dbReference type="Proteomes" id="UP000440732"/>
    </source>
</evidence>
<reference evidence="10 11" key="1">
    <citation type="submission" date="2018-08" db="EMBL/GenBank/DDBJ databases">
        <title>Genomic investigation of the strawberry pathogen Phytophthora fragariae indicates pathogenicity is determined by transcriptional variation in three key races.</title>
        <authorList>
            <person name="Adams T.M."/>
            <person name="Armitage A.D."/>
            <person name="Sobczyk M.K."/>
            <person name="Bates H.J."/>
            <person name="Dunwell J.M."/>
            <person name="Nellist C.F."/>
            <person name="Harrison R.J."/>
        </authorList>
    </citation>
    <scope>NUCLEOTIDE SEQUENCE [LARGE SCALE GENOMIC DNA]</scope>
    <source>
        <strain evidence="8 12">A4</strain>
        <strain evidence="7 13">BC-1</strain>
        <strain evidence="6 16">BC-23</strain>
        <strain evidence="5 11">NOV-27</strain>
        <strain evidence="4 14">NOV-5</strain>
        <strain evidence="3 15">NOV-71</strain>
        <strain evidence="9 17">NOV-77</strain>
        <strain evidence="2 10">NOV-9</strain>
    </source>
</reference>
<dbReference type="AlphaFoldDB" id="A0A6A3ZFD8"/>
<evidence type="ECO:0000313" key="12">
    <source>
        <dbReference type="Proteomes" id="UP000437068"/>
    </source>
</evidence>
<accession>A0A6A3ZFD8</accession>
<feature type="coiled-coil region" evidence="1">
    <location>
        <begin position="1"/>
        <end position="28"/>
    </location>
</feature>
<dbReference type="EMBL" id="QXGF01000031">
    <property type="protein sequence ID" value="KAE8949083.1"/>
    <property type="molecule type" value="Genomic_DNA"/>
</dbReference>
<dbReference type="EMBL" id="QXGA01000025">
    <property type="protein sequence ID" value="KAE9154953.1"/>
    <property type="molecule type" value="Genomic_DNA"/>
</dbReference>
<evidence type="ECO:0000313" key="15">
    <source>
        <dbReference type="Proteomes" id="UP000441208"/>
    </source>
</evidence>
<gene>
    <name evidence="8" type="ORF">PF001_g1045</name>
    <name evidence="7" type="ORF">PF002_g1537</name>
    <name evidence="6" type="ORF">PF004_g965</name>
    <name evidence="5" type="ORF">PF005_g1313</name>
    <name evidence="4" type="ORF">PF006_g1046</name>
    <name evidence="3" type="ORF">PF007_g1241</name>
    <name evidence="9" type="ORF">PF008_g4625</name>
    <name evidence="2" type="ORF">PF009_g1339</name>
</gene>
<evidence type="ECO:0000313" key="17">
    <source>
        <dbReference type="Proteomes" id="UP000486351"/>
    </source>
</evidence>
<evidence type="ECO:0000313" key="2">
    <source>
        <dbReference type="EMBL" id="KAE8949083.1"/>
    </source>
</evidence>
<dbReference type="Proteomes" id="UP000440367">
    <property type="component" value="Unassembled WGS sequence"/>
</dbReference>
<name>A0A6A3ZFD8_9STRA</name>
<dbReference type="Proteomes" id="UP000433483">
    <property type="component" value="Unassembled WGS sequence"/>
</dbReference>
<evidence type="ECO:0000313" key="16">
    <source>
        <dbReference type="Proteomes" id="UP000476176"/>
    </source>
</evidence>
<dbReference type="Proteomes" id="UP000437068">
    <property type="component" value="Unassembled WGS sequence"/>
</dbReference>
<keyword evidence="1" id="KW-0175">Coiled coil</keyword>
<comment type="caution">
    <text evidence="5">The sequence shown here is derived from an EMBL/GenBank/DDBJ whole genome shotgun (WGS) entry which is preliminary data.</text>
</comment>
<evidence type="ECO:0000313" key="10">
    <source>
        <dbReference type="Proteomes" id="UP000429523"/>
    </source>
</evidence>
<proteinExistence type="predicted"/>
<dbReference type="EMBL" id="QXGD01000037">
    <property type="protein sequence ID" value="KAE9256871.1"/>
    <property type="molecule type" value="Genomic_DNA"/>
</dbReference>
<evidence type="ECO:0000313" key="8">
    <source>
        <dbReference type="EMBL" id="KAE9329125.1"/>
    </source>
</evidence>
<sequence>MKEFLLELMEMESKEKKDEREHKAAERARQCEKDIRCFCQLAEIFGKQFNKSQTN</sequence>
<evidence type="ECO:0000313" key="4">
    <source>
        <dbReference type="EMBL" id="KAE9154953.1"/>
    </source>
</evidence>
<dbReference type="EMBL" id="QXGC01000022">
    <property type="protein sequence ID" value="KAE9254535.1"/>
    <property type="molecule type" value="Genomic_DNA"/>
</dbReference>
<dbReference type="EMBL" id="QXGB01000032">
    <property type="protein sequence ID" value="KAE9235773.1"/>
    <property type="molecule type" value="Genomic_DNA"/>
</dbReference>
<dbReference type="EMBL" id="QXFY01000160">
    <property type="protein sequence ID" value="KAE9354209.1"/>
    <property type="molecule type" value="Genomic_DNA"/>
</dbReference>
<dbReference type="Proteomes" id="UP000440732">
    <property type="component" value="Unassembled WGS sequence"/>
</dbReference>
<dbReference type="Proteomes" id="UP000486351">
    <property type="component" value="Unassembled WGS sequence"/>
</dbReference>
<dbReference type="Proteomes" id="UP000441208">
    <property type="component" value="Unassembled WGS sequence"/>
</dbReference>
<evidence type="ECO:0000313" key="7">
    <source>
        <dbReference type="EMBL" id="KAE9256871.1"/>
    </source>
</evidence>
<dbReference type="EMBL" id="QXFZ01000029">
    <property type="protein sequence ID" value="KAE9138786.1"/>
    <property type="molecule type" value="Genomic_DNA"/>
</dbReference>
<dbReference type="Proteomes" id="UP000429523">
    <property type="component" value="Unassembled WGS sequence"/>
</dbReference>
<dbReference type="Proteomes" id="UP000476176">
    <property type="component" value="Unassembled WGS sequence"/>
</dbReference>
<organism evidence="5 11">
    <name type="scientific">Phytophthora fragariae</name>
    <dbReference type="NCBI Taxonomy" id="53985"/>
    <lineage>
        <taxon>Eukaryota</taxon>
        <taxon>Sar</taxon>
        <taxon>Stramenopiles</taxon>
        <taxon>Oomycota</taxon>
        <taxon>Peronosporomycetes</taxon>
        <taxon>Peronosporales</taxon>
        <taxon>Peronosporaceae</taxon>
        <taxon>Phytophthora</taxon>
    </lineage>
</organism>
<protein>
    <submittedName>
        <fullName evidence="5">Uncharacterized protein</fullName>
    </submittedName>
</protein>
<keyword evidence="11" id="KW-1185">Reference proteome</keyword>
<evidence type="ECO:0000256" key="1">
    <source>
        <dbReference type="SAM" id="Coils"/>
    </source>
</evidence>
<evidence type="ECO:0000313" key="3">
    <source>
        <dbReference type="EMBL" id="KAE9138786.1"/>
    </source>
</evidence>
<evidence type="ECO:0000313" key="5">
    <source>
        <dbReference type="EMBL" id="KAE9235773.1"/>
    </source>
</evidence>
<dbReference type="EMBL" id="QXGE01000024">
    <property type="protein sequence ID" value="KAE9329125.1"/>
    <property type="molecule type" value="Genomic_DNA"/>
</dbReference>
<evidence type="ECO:0000313" key="6">
    <source>
        <dbReference type="EMBL" id="KAE9254535.1"/>
    </source>
</evidence>
<evidence type="ECO:0000313" key="13">
    <source>
        <dbReference type="Proteomes" id="UP000440367"/>
    </source>
</evidence>